<evidence type="ECO:0000256" key="5">
    <source>
        <dbReference type="ARBA" id="ARBA00023136"/>
    </source>
</evidence>
<feature type="transmembrane region" description="Helical" evidence="6">
    <location>
        <begin position="132"/>
        <end position="151"/>
    </location>
</feature>
<dbReference type="Pfam" id="PF02361">
    <property type="entry name" value="CbiQ"/>
    <property type="match status" value="1"/>
</dbReference>
<evidence type="ECO:0000256" key="6">
    <source>
        <dbReference type="SAM" id="Phobius"/>
    </source>
</evidence>
<dbReference type="InterPro" id="IPR003339">
    <property type="entry name" value="ABC/ECF_trnsptr_transmembrane"/>
</dbReference>
<keyword evidence="4 6" id="KW-1133">Transmembrane helix</keyword>
<dbReference type="EMBL" id="AM114193">
    <property type="protein sequence ID" value="CAJ35505.1"/>
    <property type="molecule type" value="Genomic_DNA"/>
</dbReference>
<dbReference type="CDD" id="cd16914">
    <property type="entry name" value="EcfT"/>
    <property type="match status" value="1"/>
</dbReference>
<evidence type="ECO:0000256" key="3">
    <source>
        <dbReference type="ARBA" id="ARBA00022692"/>
    </source>
</evidence>
<feature type="transmembrane region" description="Helical" evidence="6">
    <location>
        <begin position="248"/>
        <end position="267"/>
    </location>
</feature>
<dbReference type="Proteomes" id="UP000000663">
    <property type="component" value="Chromosome"/>
</dbReference>
<dbReference type="GO" id="GO:0043190">
    <property type="term" value="C:ATP-binding cassette (ABC) transporter complex"/>
    <property type="evidence" value="ECO:0007669"/>
    <property type="project" value="InterPro"/>
</dbReference>
<evidence type="ECO:0000313" key="7">
    <source>
        <dbReference type="EMBL" id="CAJ35505.1"/>
    </source>
</evidence>
<reference evidence="7 8" key="1">
    <citation type="journal article" date="2006" name="Science">
        <title>Genome of rice cluster I archaea -- the key methane producers in the rice rhizosphere.</title>
        <authorList>
            <person name="Erkel C."/>
            <person name="Kube M."/>
            <person name="Reinhardt R."/>
            <person name="Liesack W."/>
        </authorList>
    </citation>
    <scope>NUCLEOTIDE SEQUENCE [LARGE SCALE GENOMIC DNA]</scope>
    <source>
        <strain evidence="8">DSM 22066 / NBRC 105507 / MRE50</strain>
    </source>
</reference>
<protein>
    <submittedName>
        <fullName evidence="7">ABC-type cobalt transport system,permease coponent</fullName>
    </submittedName>
</protein>
<dbReference type="PANTHER" id="PTHR43723">
    <property type="entry name" value="COBALT TRANSPORT PROTEIN CBIQ"/>
    <property type="match status" value="1"/>
</dbReference>
<accession>Q0W7Y8</accession>
<keyword evidence="3 6" id="KW-0812">Transmembrane</keyword>
<evidence type="ECO:0000256" key="2">
    <source>
        <dbReference type="ARBA" id="ARBA00022475"/>
    </source>
</evidence>
<name>Q0W7Y8_METAR</name>
<dbReference type="PANTHER" id="PTHR43723:SF1">
    <property type="entry name" value="COBALT TRANSPORT PROTEIN CBIQ"/>
    <property type="match status" value="1"/>
</dbReference>
<feature type="transmembrane region" description="Helical" evidence="6">
    <location>
        <begin position="38"/>
        <end position="71"/>
    </location>
</feature>
<comment type="subcellular location">
    <subcellularLocation>
        <location evidence="1">Cell membrane</location>
        <topology evidence="1">Multi-pass membrane protein</topology>
    </subcellularLocation>
</comment>
<dbReference type="KEGG" id="rci:LRC577"/>
<evidence type="ECO:0000256" key="4">
    <source>
        <dbReference type="ARBA" id="ARBA00022989"/>
    </source>
</evidence>
<organism evidence="7 8">
    <name type="scientific">Methanocella arvoryzae (strain DSM 22066 / NBRC 105507 / MRE50)</name>
    <dbReference type="NCBI Taxonomy" id="351160"/>
    <lineage>
        <taxon>Archaea</taxon>
        <taxon>Methanobacteriati</taxon>
        <taxon>Methanobacteriota</taxon>
        <taxon>Stenosarchaea group</taxon>
        <taxon>Methanomicrobia</taxon>
        <taxon>Methanocellales</taxon>
        <taxon>Methanocellaceae</taxon>
        <taxon>Methanocella</taxon>
    </lineage>
</organism>
<feature type="transmembrane region" description="Helical" evidence="6">
    <location>
        <begin position="78"/>
        <end position="98"/>
    </location>
</feature>
<dbReference type="InterPro" id="IPR052770">
    <property type="entry name" value="Cobalt_transport_CbiQ"/>
</dbReference>
<keyword evidence="2" id="KW-1003">Cell membrane</keyword>
<evidence type="ECO:0000256" key="1">
    <source>
        <dbReference type="ARBA" id="ARBA00004651"/>
    </source>
</evidence>
<dbReference type="STRING" id="351160.LRC577"/>
<sequence length="269" mass="30234">MRAMPSNTSGHIPDLDLITYYSENNRTFFGRMSPWTKALMLVVIVLFITLIKSMALLAALYVAVLLVYAVAGLPLRRLFAWYTLPLIFVLSLVLLMMWNVPGNTLFSIGVAGYSVTLTDNGLLLVARLTIKALISVTFSLFFLMTTKYNYFSTMIYRIFPAPVDQIFLMSYRFIFITLKMVDAMIKALRSRGSGLISGVAKQGRLFAEVFALVFIRSYDRADRINKAMESRGYSGKYIAVTRLPPMKLADYGFVLLSVAVTACLAWRGL</sequence>
<keyword evidence="5 6" id="KW-0472">Membrane</keyword>
<proteinExistence type="predicted"/>
<keyword evidence="8" id="KW-1185">Reference proteome</keyword>
<dbReference type="eggNOG" id="arCOG02250">
    <property type="taxonomic scope" value="Archaea"/>
</dbReference>
<gene>
    <name evidence="7" type="ORF">LRC577</name>
</gene>
<evidence type="ECO:0000313" key="8">
    <source>
        <dbReference type="Proteomes" id="UP000000663"/>
    </source>
</evidence>
<feature type="transmembrane region" description="Helical" evidence="6">
    <location>
        <begin position="163"/>
        <end position="181"/>
    </location>
</feature>
<dbReference type="GO" id="GO:0006824">
    <property type="term" value="P:cobalt ion transport"/>
    <property type="evidence" value="ECO:0007669"/>
    <property type="project" value="InterPro"/>
</dbReference>
<dbReference type="InterPro" id="IPR012809">
    <property type="entry name" value="ECF_CbiQ"/>
</dbReference>
<dbReference type="AlphaFoldDB" id="Q0W7Y8"/>
<dbReference type="NCBIfam" id="TIGR02454">
    <property type="entry name" value="ECF_T_CbiQ"/>
    <property type="match status" value="1"/>
</dbReference>